<dbReference type="PROSITE" id="PS50088">
    <property type="entry name" value="ANK_REPEAT"/>
    <property type="match status" value="2"/>
</dbReference>
<reference evidence="4 5" key="1">
    <citation type="submission" date="2023-01" db="EMBL/GenBank/DDBJ databases">
        <title>Complete genome of Chryseobacterium camelliae VAN22-5A.</title>
        <authorList>
            <person name="Zong G."/>
            <person name="Cao G."/>
        </authorList>
    </citation>
    <scope>NUCLEOTIDE SEQUENCE [LARGE SCALE GENOMIC DNA]</scope>
    <source>
        <strain evidence="4 5">VAN22-5A</strain>
    </source>
</reference>
<evidence type="ECO:0000256" key="2">
    <source>
        <dbReference type="ARBA" id="ARBA00023043"/>
    </source>
</evidence>
<feature type="repeat" description="ANK" evidence="3">
    <location>
        <begin position="162"/>
        <end position="199"/>
    </location>
</feature>
<dbReference type="PANTHER" id="PTHR24173">
    <property type="entry name" value="ANKYRIN REPEAT CONTAINING"/>
    <property type="match status" value="1"/>
</dbReference>
<dbReference type="RefSeq" id="WP_271149724.1">
    <property type="nucleotide sequence ID" value="NZ_CP115859.1"/>
</dbReference>
<evidence type="ECO:0000256" key="1">
    <source>
        <dbReference type="ARBA" id="ARBA00022737"/>
    </source>
</evidence>
<dbReference type="EMBL" id="CP115859">
    <property type="protein sequence ID" value="WBV61437.1"/>
    <property type="molecule type" value="Genomic_DNA"/>
</dbReference>
<dbReference type="InterPro" id="IPR002110">
    <property type="entry name" value="Ankyrin_rpt"/>
</dbReference>
<feature type="repeat" description="ANK" evidence="3">
    <location>
        <begin position="62"/>
        <end position="94"/>
    </location>
</feature>
<evidence type="ECO:0000313" key="5">
    <source>
        <dbReference type="Proteomes" id="UP001210978"/>
    </source>
</evidence>
<keyword evidence="2 3" id="KW-0040">ANK repeat</keyword>
<evidence type="ECO:0000256" key="3">
    <source>
        <dbReference type="PROSITE-ProRule" id="PRU00023"/>
    </source>
</evidence>
<proteinExistence type="predicted"/>
<dbReference type="PROSITE" id="PS50297">
    <property type="entry name" value="ANK_REP_REGION"/>
    <property type="match status" value="1"/>
</dbReference>
<dbReference type="InterPro" id="IPR036770">
    <property type="entry name" value="Ankyrin_rpt-contain_sf"/>
</dbReference>
<evidence type="ECO:0000313" key="4">
    <source>
        <dbReference type="EMBL" id="WBV61437.1"/>
    </source>
</evidence>
<sequence>MKSWLFLFFFGSLNACGTQSVAPQNENVMQQKDIIALVKKNDIAAVKSALEKGANVNTQDRNGRSLLLLATIDKQTEMAKLLVSFKADVNLQDERSDSAFLYAGASGQTGLVRLFLENGARFDIFNRYNGTALIPACERGHVETVKVLVKAKGFPVNHVNRLGWTALMEAVILGNGGQKHQEIVQILKDNGADLNIPDKEGITPLQHAKSLGFKEIVNILES</sequence>
<dbReference type="SMART" id="SM00248">
    <property type="entry name" value="ANK"/>
    <property type="match status" value="5"/>
</dbReference>
<dbReference type="Gene3D" id="1.25.40.20">
    <property type="entry name" value="Ankyrin repeat-containing domain"/>
    <property type="match status" value="1"/>
</dbReference>
<dbReference type="Pfam" id="PF12796">
    <property type="entry name" value="Ank_2"/>
    <property type="match status" value="2"/>
</dbReference>
<dbReference type="Proteomes" id="UP001210978">
    <property type="component" value="Chromosome"/>
</dbReference>
<accession>A0ABY7QR40</accession>
<name>A0ABY7QR40_9FLAO</name>
<organism evidence="4 5">
    <name type="scientific">Chryseobacterium camelliae</name>
    <dbReference type="NCBI Taxonomy" id="1265445"/>
    <lineage>
        <taxon>Bacteria</taxon>
        <taxon>Pseudomonadati</taxon>
        <taxon>Bacteroidota</taxon>
        <taxon>Flavobacteriia</taxon>
        <taxon>Flavobacteriales</taxon>
        <taxon>Weeksellaceae</taxon>
        <taxon>Chryseobacterium group</taxon>
        <taxon>Chryseobacterium</taxon>
    </lineage>
</organism>
<dbReference type="SUPFAM" id="SSF48403">
    <property type="entry name" value="Ankyrin repeat"/>
    <property type="match status" value="1"/>
</dbReference>
<keyword evidence="1" id="KW-0677">Repeat</keyword>
<protein>
    <submittedName>
        <fullName evidence="4">Ankyrin repeat domain-containing protein</fullName>
    </submittedName>
</protein>
<gene>
    <name evidence="4" type="ORF">PFY12_04770</name>
</gene>
<dbReference type="PANTHER" id="PTHR24173:SF74">
    <property type="entry name" value="ANKYRIN REPEAT DOMAIN-CONTAINING PROTEIN 16"/>
    <property type="match status" value="1"/>
</dbReference>
<keyword evidence="5" id="KW-1185">Reference proteome</keyword>